<dbReference type="Proteomes" id="UP000295668">
    <property type="component" value="Unassembled WGS sequence"/>
</dbReference>
<name>A0A4R5MME7_9SPHI</name>
<evidence type="ECO:0000256" key="1">
    <source>
        <dbReference type="SAM" id="Phobius"/>
    </source>
</evidence>
<keyword evidence="1" id="KW-1133">Transmembrane helix</keyword>
<keyword evidence="1" id="KW-0472">Membrane</keyword>
<feature type="transmembrane region" description="Helical" evidence="1">
    <location>
        <begin position="215"/>
        <end position="233"/>
    </location>
</feature>
<keyword evidence="4" id="KW-1185">Reference proteome</keyword>
<dbReference type="Pfam" id="PF00542">
    <property type="entry name" value="Ribosomal_L12"/>
    <property type="match status" value="1"/>
</dbReference>
<dbReference type="InterPro" id="IPR014719">
    <property type="entry name" value="Ribosomal_bL12_C/ClpS-like"/>
</dbReference>
<dbReference type="GO" id="GO:0006412">
    <property type="term" value="P:translation"/>
    <property type="evidence" value="ECO:0007669"/>
    <property type="project" value="InterPro"/>
</dbReference>
<dbReference type="AlphaFoldDB" id="A0A4R5MME7"/>
<dbReference type="Gene3D" id="3.30.1390.10">
    <property type="match status" value="2"/>
</dbReference>
<sequence length="235" mass="26656">MEKNKITINGAEIDMLEIANLLNQNKKVEAVKLVKDLTNLGLKDAKDMVEAIEGRSLNGFLTPTNSGEIGNNTAENFKETLKNRGLDLAEILKLIEQNKKLEAVKLVHETAKIGLKEAKELVDNLTDGNWDGYTKPTSTGYKESVRVEKNNGDIKVTYTDNNGKMNFVTPNDPIWAHVKKLMMNKELMLEYEQKFNENNFNTTASVFVEERPKTWLWIILAAIILVTVCYFVFNK</sequence>
<feature type="domain" description="Large ribosomal subunit protein bL12 C-terminal" evidence="2">
    <location>
        <begin position="25"/>
        <end position="52"/>
    </location>
</feature>
<organism evidence="3 4">
    <name type="scientific">Pedobacter changchengzhani</name>
    <dbReference type="NCBI Taxonomy" id="2529274"/>
    <lineage>
        <taxon>Bacteria</taxon>
        <taxon>Pseudomonadati</taxon>
        <taxon>Bacteroidota</taxon>
        <taxon>Sphingobacteriia</taxon>
        <taxon>Sphingobacteriales</taxon>
        <taxon>Sphingobacteriaceae</taxon>
        <taxon>Pedobacter</taxon>
    </lineage>
</organism>
<dbReference type="EMBL" id="SJCY01000004">
    <property type="protein sequence ID" value="TDG36455.1"/>
    <property type="molecule type" value="Genomic_DNA"/>
</dbReference>
<evidence type="ECO:0000313" key="4">
    <source>
        <dbReference type="Proteomes" id="UP000295668"/>
    </source>
</evidence>
<accession>A0A4R5MME7</accession>
<evidence type="ECO:0000313" key="3">
    <source>
        <dbReference type="EMBL" id="TDG36455.1"/>
    </source>
</evidence>
<dbReference type="InterPro" id="IPR013823">
    <property type="entry name" value="Ribosomal_bL12_C"/>
</dbReference>
<dbReference type="GO" id="GO:0003735">
    <property type="term" value="F:structural constituent of ribosome"/>
    <property type="evidence" value="ECO:0007669"/>
    <property type="project" value="InterPro"/>
</dbReference>
<evidence type="ECO:0000259" key="2">
    <source>
        <dbReference type="Pfam" id="PF00542"/>
    </source>
</evidence>
<protein>
    <recommendedName>
        <fullName evidence="2">Large ribosomal subunit protein bL12 C-terminal domain-containing protein</fullName>
    </recommendedName>
</protein>
<dbReference type="SUPFAM" id="SSF54736">
    <property type="entry name" value="ClpS-like"/>
    <property type="match status" value="1"/>
</dbReference>
<dbReference type="RefSeq" id="WP_133262184.1">
    <property type="nucleotide sequence ID" value="NZ_SJCY01000004.1"/>
</dbReference>
<reference evidence="3 4" key="1">
    <citation type="submission" date="2019-02" db="EMBL/GenBank/DDBJ databases">
        <title>Pedobacter sp. nov., a novel speices isolated from soil of pinguins habitat in Antarcitica.</title>
        <authorList>
            <person name="He R.-H."/>
        </authorList>
    </citation>
    <scope>NUCLEOTIDE SEQUENCE [LARGE SCALE GENOMIC DNA]</scope>
    <source>
        <strain evidence="3 4">E01020</strain>
    </source>
</reference>
<comment type="caution">
    <text evidence="3">The sequence shown here is derived from an EMBL/GenBank/DDBJ whole genome shotgun (WGS) entry which is preliminary data.</text>
</comment>
<keyword evidence="1" id="KW-0812">Transmembrane</keyword>
<gene>
    <name evidence="3" type="ORF">EZJ43_08020</name>
</gene>
<proteinExistence type="predicted"/>
<dbReference type="OrthoDB" id="1149028at2"/>